<feature type="signal peptide" evidence="1">
    <location>
        <begin position="1"/>
        <end position="25"/>
    </location>
</feature>
<dbReference type="KEGG" id="rli:RLO149_c012600"/>
<dbReference type="EMBL" id="CP002623">
    <property type="protein sequence ID" value="AEI93262.1"/>
    <property type="molecule type" value="Genomic_DNA"/>
</dbReference>
<protein>
    <recommendedName>
        <fullName evidence="4">Lipoprotein</fullName>
    </recommendedName>
</protein>
<gene>
    <name evidence="2" type="ordered locus">RLO149_c012600</name>
</gene>
<dbReference type="RefSeq" id="WP_013961200.1">
    <property type="nucleotide sequence ID" value="NC_015730.1"/>
</dbReference>
<dbReference type="STRING" id="391595.RLO149_c012600"/>
<feature type="chain" id="PRO_5003373195" description="Lipoprotein" evidence="1">
    <location>
        <begin position="26"/>
        <end position="127"/>
    </location>
</feature>
<dbReference type="HOGENOM" id="CLU_1968896_0_0_5"/>
<keyword evidence="1" id="KW-0732">Signal</keyword>
<accession>F7ZD53</accession>
<sequence>MSLFLTTPARAVVILTGLATLSACAPDTGVGQFYREAGSQVDSGEFGNATLHNQLSQICRTNSAGVGKVGGQAGDPLVVLDPESTLNRKVYRVHCDGTLDGKFAQVVYREYVGSSVQTSNVEQADAQ</sequence>
<proteinExistence type="predicted"/>
<dbReference type="AlphaFoldDB" id="F7ZD53"/>
<evidence type="ECO:0000313" key="2">
    <source>
        <dbReference type="EMBL" id="AEI93262.1"/>
    </source>
</evidence>
<dbReference type="OrthoDB" id="7864989at2"/>
<dbReference type="eggNOG" id="ENOG5031A6P">
    <property type="taxonomic scope" value="Bacteria"/>
</dbReference>
<organism evidence="2 3">
    <name type="scientific">Roseobacter litoralis (strain ATCC 49566 / DSM 6996 / JCM 21268 / NBRC 15278 / OCh 149)</name>
    <dbReference type="NCBI Taxonomy" id="391595"/>
    <lineage>
        <taxon>Bacteria</taxon>
        <taxon>Pseudomonadati</taxon>
        <taxon>Pseudomonadota</taxon>
        <taxon>Alphaproteobacteria</taxon>
        <taxon>Rhodobacterales</taxon>
        <taxon>Roseobacteraceae</taxon>
        <taxon>Roseobacter</taxon>
    </lineage>
</organism>
<keyword evidence="3" id="KW-1185">Reference proteome</keyword>
<name>F7ZD53_ROSLO</name>
<reference evidence="2 3" key="1">
    <citation type="journal article" date="2011" name="BMC Genomics">
        <title>Comparative genome analysis and genome-guided physiological analysis of Roseobacter litoralis.</title>
        <authorList>
            <person name="Kalhoefer D."/>
            <person name="Thole S."/>
            <person name="Voget S."/>
            <person name="Lehmann R."/>
            <person name="Liesegang H."/>
            <person name="Wollher A."/>
            <person name="Daniel R."/>
            <person name="Simon M."/>
            <person name="Brinkhoff T."/>
        </authorList>
    </citation>
    <scope>NUCLEOTIDE SEQUENCE [LARGE SCALE GENOMIC DNA]</scope>
    <source>
        <strain evidence="3">ATCC 49566 / DSM 6996 / JCM 21268 / NBRC 15278 / OCh 149</strain>
    </source>
</reference>
<evidence type="ECO:0000256" key="1">
    <source>
        <dbReference type="SAM" id="SignalP"/>
    </source>
</evidence>
<dbReference type="Proteomes" id="UP000001353">
    <property type="component" value="Chromosome"/>
</dbReference>
<evidence type="ECO:0008006" key="4">
    <source>
        <dbReference type="Google" id="ProtNLM"/>
    </source>
</evidence>
<evidence type="ECO:0000313" key="3">
    <source>
        <dbReference type="Proteomes" id="UP000001353"/>
    </source>
</evidence>